<dbReference type="Pfam" id="PF00201">
    <property type="entry name" value="UDPGT"/>
    <property type="match status" value="1"/>
</dbReference>
<dbReference type="InterPro" id="IPR050271">
    <property type="entry name" value="UDP-glycosyltransferase"/>
</dbReference>
<evidence type="ECO:0000313" key="3">
    <source>
        <dbReference type="EMBL" id="RKI16588.1"/>
    </source>
</evidence>
<organism evidence="3 4">
    <name type="scientific">Corallococcus praedator</name>
    <dbReference type="NCBI Taxonomy" id="2316724"/>
    <lineage>
        <taxon>Bacteria</taxon>
        <taxon>Pseudomonadati</taxon>
        <taxon>Myxococcota</taxon>
        <taxon>Myxococcia</taxon>
        <taxon>Myxococcales</taxon>
        <taxon>Cystobacterineae</taxon>
        <taxon>Myxococcaceae</taxon>
        <taxon>Corallococcus</taxon>
    </lineage>
</organism>
<accession>A0ABX9QQF7</accession>
<evidence type="ECO:0000313" key="4">
    <source>
        <dbReference type="Proteomes" id="UP000278907"/>
    </source>
</evidence>
<evidence type="ECO:0000256" key="2">
    <source>
        <dbReference type="ARBA" id="ARBA00022679"/>
    </source>
</evidence>
<gene>
    <name evidence="3" type="ORF">D7Y13_02275</name>
</gene>
<protein>
    <recommendedName>
        <fullName evidence="5">Glycosyltransferase</fullName>
    </recommendedName>
</protein>
<dbReference type="EMBL" id="RAWI01000009">
    <property type="protein sequence ID" value="RKI16588.1"/>
    <property type="molecule type" value="Genomic_DNA"/>
</dbReference>
<evidence type="ECO:0000256" key="1">
    <source>
        <dbReference type="ARBA" id="ARBA00022676"/>
    </source>
</evidence>
<comment type="caution">
    <text evidence="3">The sequence shown here is derived from an EMBL/GenBank/DDBJ whole genome shotgun (WGS) entry which is preliminary data.</text>
</comment>
<name>A0ABX9QQF7_9BACT</name>
<keyword evidence="4" id="KW-1185">Reference proteome</keyword>
<dbReference type="CDD" id="cd03784">
    <property type="entry name" value="GT1_Gtf-like"/>
    <property type="match status" value="1"/>
</dbReference>
<keyword evidence="2" id="KW-0808">Transferase</keyword>
<proteinExistence type="predicted"/>
<dbReference type="SUPFAM" id="SSF53756">
    <property type="entry name" value="UDP-Glycosyltransferase/glycogen phosphorylase"/>
    <property type="match status" value="1"/>
</dbReference>
<dbReference type="PANTHER" id="PTHR48043">
    <property type="entry name" value="EG:EG0003.4 PROTEIN-RELATED"/>
    <property type="match status" value="1"/>
</dbReference>
<dbReference type="Gene3D" id="3.40.50.2000">
    <property type="entry name" value="Glycogen Phosphorylase B"/>
    <property type="match status" value="2"/>
</dbReference>
<dbReference type="Proteomes" id="UP000278907">
    <property type="component" value="Unassembled WGS sequence"/>
</dbReference>
<sequence>MASSYEGSSSSDPPLHNTLLVCGTMARILFLPLPEAGHIHATFGLAKQLEARGHEIGYMAPPDAEPFLHSRPWPFTPMLEDVFPRGYQAEVFSRIEDPKLPPPARKQTIDEFLRRHELRITEVLFGASFESRLRDSGADLLLVDASYPLPILAASKLGIPAFQICTNFALNRDAAVPPLTSHHIPTGSIASGLQIAFAWKWLYLRTFMGVLGKMRAHVRAFYDRHPEAPPGDFHTHLQAGPHLRIPTLVTCVPEFDFRRASGGLHYLGPCVDRDRDEPALPPELASGEAPLVLCSLGSHGNRVRGHQAFFKSVIDAFARRPHLRLLMAVGKEIGTEAFGPLPENVTVVDWVPQLTALKRASLMITHGGLNSVKECISMGVPMIAYPLVFDQPGNAARIVHHGIGLRGDIRQATTEQVGAQIDEVLGNPIYRARVQALQQVFVDADDSGRGAETVEALLPAHGRAAAPLLRVQTH</sequence>
<dbReference type="InterPro" id="IPR002213">
    <property type="entry name" value="UDP_glucos_trans"/>
</dbReference>
<evidence type="ECO:0008006" key="5">
    <source>
        <dbReference type="Google" id="ProtNLM"/>
    </source>
</evidence>
<keyword evidence="1" id="KW-0328">Glycosyltransferase</keyword>
<dbReference type="PANTHER" id="PTHR48043:SF145">
    <property type="entry name" value="FI06409P-RELATED"/>
    <property type="match status" value="1"/>
</dbReference>
<reference evidence="3 4" key="1">
    <citation type="submission" date="2018-09" db="EMBL/GenBank/DDBJ databases">
        <authorList>
            <person name="Livingstone P.G."/>
            <person name="Whitworth D.E."/>
        </authorList>
    </citation>
    <scope>NUCLEOTIDE SEQUENCE [LARGE SCALE GENOMIC DNA]</scope>
    <source>
        <strain evidence="3 4">CA031B</strain>
    </source>
</reference>